<evidence type="ECO:0000259" key="1">
    <source>
        <dbReference type="Pfam" id="PF13568"/>
    </source>
</evidence>
<dbReference type="InterPro" id="IPR025665">
    <property type="entry name" value="Beta-barrel_OMP_2"/>
</dbReference>
<evidence type="ECO:0000313" key="3">
    <source>
        <dbReference type="Proteomes" id="UP000265926"/>
    </source>
</evidence>
<reference evidence="2 3" key="1">
    <citation type="submission" date="2018-08" db="EMBL/GenBank/DDBJ databases">
        <title>Pallidiluteibacterium maritimus gen. nov., sp. nov., isolated from coastal sediment.</title>
        <authorList>
            <person name="Zhou L.Y."/>
        </authorList>
    </citation>
    <scope>NUCLEOTIDE SEQUENCE [LARGE SCALE GENOMIC DNA]</scope>
    <source>
        <strain evidence="2 3">XSD2</strain>
    </source>
</reference>
<dbReference type="EMBL" id="QWGR01000004">
    <property type="protein sequence ID" value="RIJ48670.1"/>
    <property type="molecule type" value="Genomic_DNA"/>
</dbReference>
<dbReference type="AlphaFoldDB" id="A0A399SX44"/>
<proteinExistence type="predicted"/>
<feature type="domain" description="Outer membrane protein beta-barrel" evidence="1">
    <location>
        <begin position="34"/>
        <end position="174"/>
    </location>
</feature>
<accession>A0A399SX44</accession>
<sequence length="217" mass="24835">MKFPKIVSCKSPTLFFKLFALCWLFFVFVLKTEAQIAVIGGVNFSNVRSDVSLESKNGLTAYHFGVSVQYYPIKSLEKLSLTNEVIFSQKGYQQSFAEDYTFRFNYLALPVLVNYTPHPFFSVQGGIELSQLMSTSIKQGMKTYRHFDTGLVLGISVFDNSRVSFYTRATYGLRYMLDYVLIDEMGDFEEDINDIYNVCFSAGIKIKLRNEKIAFGK</sequence>
<name>A0A399SX44_9BACT</name>
<organism evidence="2 3">
    <name type="scientific">Maribellus luteus</name>
    <dbReference type="NCBI Taxonomy" id="2305463"/>
    <lineage>
        <taxon>Bacteria</taxon>
        <taxon>Pseudomonadati</taxon>
        <taxon>Bacteroidota</taxon>
        <taxon>Bacteroidia</taxon>
        <taxon>Marinilabiliales</taxon>
        <taxon>Prolixibacteraceae</taxon>
        <taxon>Maribellus</taxon>
    </lineage>
</organism>
<gene>
    <name evidence="2" type="ORF">D1614_09050</name>
</gene>
<comment type="caution">
    <text evidence="2">The sequence shown here is derived from an EMBL/GenBank/DDBJ whole genome shotgun (WGS) entry which is preliminary data.</text>
</comment>
<protein>
    <submittedName>
        <fullName evidence="2">PorT family protein</fullName>
    </submittedName>
</protein>
<dbReference type="Pfam" id="PF13568">
    <property type="entry name" value="OMP_b-brl_2"/>
    <property type="match status" value="1"/>
</dbReference>
<dbReference type="OrthoDB" id="947434at2"/>
<dbReference type="Proteomes" id="UP000265926">
    <property type="component" value="Unassembled WGS sequence"/>
</dbReference>
<evidence type="ECO:0000313" key="2">
    <source>
        <dbReference type="EMBL" id="RIJ48670.1"/>
    </source>
</evidence>
<dbReference type="RefSeq" id="WP_119437590.1">
    <property type="nucleotide sequence ID" value="NZ_QWGR01000004.1"/>
</dbReference>
<keyword evidence="3" id="KW-1185">Reference proteome</keyword>